<comment type="caution">
    <text evidence="4">The sequence shown here is derived from an EMBL/GenBank/DDBJ whole genome shotgun (WGS) entry which is preliminary data.</text>
</comment>
<keyword evidence="2 4" id="KW-0012">Acyltransferase</keyword>
<dbReference type="SUPFAM" id="SSF55729">
    <property type="entry name" value="Acyl-CoA N-acyltransferases (Nat)"/>
    <property type="match status" value="1"/>
</dbReference>
<dbReference type="GO" id="GO:0016746">
    <property type="term" value="F:acyltransferase activity"/>
    <property type="evidence" value="ECO:0007669"/>
    <property type="project" value="UniProtKB-KW"/>
</dbReference>
<dbReference type="Gene3D" id="3.40.630.30">
    <property type="match status" value="1"/>
</dbReference>
<keyword evidence="5" id="KW-1185">Reference proteome</keyword>
<keyword evidence="1 4" id="KW-0808">Transferase</keyword>
<accession>A0ABW4RY78</accession>
<evidence type="ECO:0000259" key="3">
    <source>
        <dbReference type="PROSITE" id="PS51186"/>
    </source>
</evidence>
<dbReference type="Proteomes" id="UP001597326">
    <property type="component" value="Unassembled WGS sequence"/>
</dbReference>
<dbReference type="PANTHER" id="PTHR43877">
    <property type="entry name" value="AMINOALKYLPHOSPHONATE N-ACETYLTRANSFERASE-RELATED-RELATED"/>
    <property type="match status" value="1"/>
</dbReference>
<feature type="domain" description="N-acetyltransferase" evidence="3">
    <location>
        <begin position="2"/>
        <end position="145"/>
    </location>
</feature>
<proteinExistence type="predicted"/>
<evidence type="ECO:0000256" key="1">
    <source>
        <dbReference type="ARBA" id="ARBA00022679"/>
    </source>
</evidence>
<name>A0ABW4RY78_9ACTN</name>
<protein>
    <submittedName>
        <fullName evidence="4">GNAT family N-acetyltransferase</fullName>
        <ecNumber evidence="4">2.3.1.-</ecNumber>
    </submittedName>
</protein>
<dbReference type="InterPro" id="IPR016181">
    <property type="entry name" value="Acyl_CoA_acyltransferase"/>
</dbReference>
<dbReference type="InterPro" id="IPR050832">
    <property type="entry name" value="Bact_Acetyltransf"/>
</dbReference>
<dbReference type="RefSeq" id="WP_343875355.1">
    <property type="nucleotide sequence ID" value="NZ_BAAAIX010000031.1"/>
</dbReference>
<evidence type="ECO:0000256" key="2">
    <source>
        <dbReference type="ARBA" id="ARBA00023315"/>
    </source>
</evidence>
<organism evidence="4 5">
    <name type="scientific">Luteococcus peritonei</name>
    <dbReference type="NCBI Taxonomy" id="88874"/>
    <lineage>
        <taxon>Bacteria</taxon>
        <taxon>Bacillati</taxon>
        <taxon>Actinomycetota</taxon>
        <taxon>Actinomycetes</taxon>
        <taxon>Propionibacteriales</taxon>
        <taxon>Propionibacteriaceae</taxon>
        <taxon>Luteococcus</taxon>
    </lineage>
</organism>
<dbReference type="EMBL" id="JBHUFZ010000030">
    <property type="protein sequence ID" value="MFD1891152.1"/>
    <property type="molecule type" value="Genomic_DNA"/>
</dbReference>
<dbReference type="InterPro" id="IPR000182">
    <property type="entry name" value="GNAT_dom"/>
</dbReference>
<dbReference type="CDD" id="cd04301">
    <property type="entry name" value="NAT_SF"/>
    <property type="match status" value="1"/>
</dbReference>
<dbReference type="PROSITE" id="PS51186">
    <property type="entry name" value="GNAT"/>
    <property type="match status" value="1"/>
</dbReference>
<reference evidence="5" key="1">
    <citation type="journal article" date="2019" name="Int. J. Syst. Evol. Microbiol.">
        <title>The Global Catalogue of Microorganisms (GCM) 10K type strain sequencing project: providing services to taxonomists for standard genome sequencing and annotation.</title>
        <authorList>
            <consortium name="The Broad Institute Genomics Platform"/>
            <consortium name="The Broad Institute Genome Sequencing Center for Infectious Disease"/>
            <person name="Wu L."/>
            <person name="Ma J."/>
        </authorList>
    </citation>
    <scope>NUCLEOTIDE SEQUENCE [LARGE SCALE GENOMIC DNA]</scope>
    <source>
        <strain evidence="5">CAIM 431</strain>
    </source>
</reference>
<evidence type="ECO:0000313" key="5">
    <source>
        <dbReference type="Proteomes" id="UP001597326"/>
    </source>
</evidence>
<evidence type="ECO:0000313" key="4">
    <source>
        <dbReference type="EMBL" id="MFD1891152.1"/>
    </source>
</evidence>
<dbReference type="Pfam" id="PF13508">
    <property type="entry name" value="Acetyltransf_7"/>
    <property type="match status" value="1"/>
</dbReference>
<gene>
    <name evidence="4" type="ORF">ACFSCS_13310</name>
</gene>
<dbReference type="EC" id="2.3.1.-" evidence="4"/>
<sequence>MPMIRNYIPSDEPSWLRCRVLAFLATSYFDDVWTSRPDDSQVQLVAVEGEVVVGILDLCLDGGLATIDTICVHPDHQHRGIGTALLRRALELLPEQIRTLDAWTRDDADTLRWYRSRGFTESEHYLHVHKAWDEPAGQGWTAPAPLSAPVTAFCHAPLEHEAELRRAHRRVHVCRRFSLVVAAD</sequence>